<dbReference type="GO" id="GO:0051209">
    <property type="term" value="P:release of sequestered calcium ion into cytosol"/>
    <property type="evidence" value="ECO:0007669"/>
    <property type="project" value="TreeGrafter"/>
</dbReference>
<dbReference type="PANTHER" id="PTHR10336">
    <property type="entry name" value="PHOSPHOINOSITIDE-SPECIFIC PHOSPHOLIPASE C FAMILY PROTEIN"/>
    <property type="match status" value="1"/>
</dbReference>
<dbReference type="PRINTS" id="PR00390">
    <property type="entry name" value="PHPHLIPASEC"/>
</dbReference>
<gene>
    <name evidence="10" type="ORF">CYLTODRAFT_416574</name>
</gene>
<dbReference type="EC" id="3.1.4.11" evidence="1 6"/>
<feature type="domain" description="PI-PLC Y-box" evidence="9">
    <location>
        <begin position="499"/>
        <end position="610"/>
    </location>
</feature>
<dbReference type="Gene3D" id="1.10.238.10">
    <property type="entry name" value="EF-hand"/>
    <property type="match status" value="2"/>
</dbReference>
<dbReference type="OrthoDB" id="269822at2759"/>
<keyword evidence="3 6" id="KW-0442">Lipid degradation</keyword>
<protein>
    <recommendedName>
        <fullName evidence="1 6">Phosphoinositide phospholipase C</fullName>
        <ecNumber evidence="1 6">3.1.4.11</ecNumber>
    </recommendedName>
</protein>
<dbReference type="PANTHER" id="PTHR10336:SF36">
    <property type="entry name" value="1-PHOSPHATIDYLINOSITOL 4,5-BISPHOSPHATE PHOSPHODIESTERASE BETA-4"/>
    <property type="match status" value="1"/>
</dbReference>
<dbReference type="InterPro" id="IPR000008">
    <property type="entry name" value="C2_dom"/>
</dbReference>
<dbReference type="EMBL" id="KN880433">
    <property type="protein sequence ID" value="KIY73921.1"/>
    <property type="molecule type" value="Genomic_DNA"/>
</dbReference>
<dbReference type="AlphaFoldDB" id="A0A0D7BWA7"/>
<dbReference type="SUPFAM" id="SSF49562">
    <property type="entry name" value="C2 domain (Calcium/lipid-binding domain, CaLB)"/>
    <property type="match status" value="1"/>
</dbReference>
<dbReference type="PROSITE" id="PS50007">
    <property type="entry name" value="PIPLC_X_DOMAIN"/>
    <property type="match status" value="1"/>
</dbReference>
<dbReference type="Pfam" id="PF00168">
    <property type="entry name" value="C2"/>
    <property type="match status" value="1"/>
</dbReference>
<dbReference type="SMART" id="SM00148">
    <property type="entry name" value="PLCXc"/>
    <property type="match status" value="1"/>
</dbReference>
<dbReference type="Pfam" id="PF00387">
    <property type="entry name" value="PI-PLC-Y"/>
    <property type="match status" value="1"/>
</dbReference>
<feature type="domain" description="C2" evidence="8">
    <location>
        <begin position="607"/>
        <end position="751"/>
    </location>
</feature>
<dbReference type="InterPro" id="IPR001711">
    <property type="entry name" value="PLipase_C_Pinositol-sp_Y"/>
</dbReference>
<dbReference type="InterPro" id="IPR001192">
    <property type="entry name" value="PI-PLC_fam"/>
</dbReference>
<evidence type="ECO:0000256" key="6">
    <source>
        <dbReference type="RuleBase" id="RU361133"/>
    </source>
</evidence>
<dbReference type="InterPro" id="IPR000909">
    <property type="entry name" value="PLipase_C_PInositol-sp_X_dom"/>
</dbReference>
<name>A0A0D7BWA7_9AGAR</name>
<keyword evidence="4 6" id="KW-0443">Lipid metabolism</keyword>
<proteinExistence type="predicted"/>
<evidence type="ECO:0000259" key="8">
    <source>
        <dbReference type="PROSITE" id="PS50004"/>
    </source>
</evidence>
<evidence type="ECO:0000256" key="5">
    <source>
        <dbReference type="ARBA" id="ARBA00023224"/>
    </source>
</evidence>
<dbReference type="Gene3D" id="2.30.29.30">
    <property type="entry name" value="Pleckstrin-homology domain (PH domain)/Phosphotyrosine-binding domain (PTB)"/>
    <property type="match status" value="1"/>
</dbReference>
<dbReference type="InterPro" id="IPR035892">
    <property type="entry name" value="C2_domain_sf"/>
</dbReference>
<evidence type="ECO:0000259" key="9">
    <source>
        <dbReference type="PROSITE" id="PS50008"/>
    </source>
</evidence>
<dbReference type="SMART" id="SM00239">
    <property type="entry name" value="C2"/>
    <property type="match status" value="1"/>
</dbReference>
<dbReference type="CDD" id="cd00275">
    <property type="entry name" value="C2_PLC_like"/>
    <property type="match status" value="1"/>
</dbReference>
<comment type="catalytic activity">
    <reaction evidence="6">
        <text>a 1,2-diacyl-sn-glycero-3-phospho-(1D-myo-inositol-4,5-bisphosphate) + H2O = 1D-myo-inositol 1,4,5-trisphosphate + a 1,2-diacyl-sn-glycerol + H(+)</text>
        <dbReference type="Rhea" id="RHEA:33179"/>
        <dbReference type="ChEBI" id="CHEBI:15377"/>
        <dbReference type="ChEBI" id="CHEBI:15378"/>
        <dbReference type="ChEBI" id="CHEBI:17815"/>
        <dbReference type="ChEBI" id="CHEBI:58456"/>
        <dbReference type="ChEBI" id="CHEBI:203600"/>
        <dbReference type="EC" id="3.1.4.11"/>
    </reaction>
</comment>
<reference evidence="10 11" key="1">
    <citation type="journal article" date="2015" name="Fungal Genet. Biol.">
        <title>Evolution of novel wood decay mechanisms in Agaricales revealed by the genome sequences of Fistulina hepatica and Cylindrobasidium torrendii.</title>
        <authorList>
            <person name="Floudas D."/>
            <person name="Held B.W."/>
            <person name="Riley R."/>
            <person name="Nagy L.G."/>
            <person name="Koehler G."/>
            <person name="Ransdell A.S."/>
            <person name="Younus H."/>
            <person name="Chow J."/>
            <person name="Chiniquy J."/>
            <person name="Lipzen A."/>
            <person name="Tritt A."/>
            <person name="Sun H."/>
            <person name="Haridas S."/>
            <person name="LaButti K."/>
            <person name="Ohm R.A."/>
            <person name="Kues U."/>
            <person name="Blanchette R.A."/>
            <person name="Grigoriev I.V."/>
            <person name="Minto R.E."/>
            <person name="Hibbett D.S."/>
        </authorList>
    </citation>
    <scope>NUCLEOTIDE SEQUENCE [LARGE SCALE GENOMIC DNA]</scope>
    <source>
        <strain evidence="10 11">FP15055 ss-10</strain>
    </source>
</reference>
<evidence type="ECO:0000256" key="7">
    <source>
        <dbReference type="SAM" id="MobiDB-lite"/>
    </source>
</evidence>
<dbReference type="Pfam" id="PF00388">
    <property type="entry name" value="PI-PLC-X"/>
    <property type="match status" value="1"/>
</dbReference>
<evidence type="ECO:0000256" key="2">
    <source>
        <dbReference type="ARBA" id="ARBA00022801"/>
    </source>
</evidence>
<dbReference type="CDD" id="cd16207">
    <property type="entry name" value="EFh_ScPlc1p_like"/>
    <property type="match status" value="1"/>
</dbReference>
<evidence type="ECO:0000256" key="3">
    <source>
        <dbReference type="ARBA" id="ARBA00022963"/>
    </source>
</evidence>
<evidence type="ECO:0000313" key="10">
    <source>
        <dbReference type="EMBL" id="KIY73921.1"/>
    </source>
</evidence>
<dbReference type="CDD" id="cd13360">
    <property type="entry name" value="PH_PLC_fungal"/>
    <property type="match status" value="1"/>
</dbReference>
<feature type="region of interest" description="Disordered" evidence="7">
    <location>
        <begin position="447"/>
        <end position="471"/>
    </location>
</feature>
<dbReference type="GO" id="GO:0004435">
    <property type="term" value="F:phosphatidylinositol-4,5-bisphosphate phospholipase C activity"/>
    <property type="evidence" value="ECO:0007669"/>
    <property type="project" value="UniProtKB-EC"/>
</dbReference>
<dbReference type="PROSITE" id="PS50004">
    <property type="entry name" value="C2"/>
    <property type="match status" value="1"/>
</dbReference>
<dbReference type="STRING" id="1314674.A0A0D7BWA7"/>
<dbReference type="InterPro" id="IPR037755">
    <property type="entry name" value="Plc1_PH"/>
</dbReference>
<evidence type="ECO:0000256" key="1">
    <source>
        <dbReference type="ARBA" id="ARBA00012368"/>
    </source>
</evidence>
<dbReference type="PROSITE" id="PS50008">
    <property type="entry name" value="PIPLC_Y_DOMAIN"/>
    <property type="match status" value="1"/>
</dbReference>
<accession>A0A0D7BWA7</accession>
<dbReference type="CDD" id="cd08558">
    <property type="entry name" value="PI-PLCc_eukaryota"/>
    <property type="match status" value="1"/>
</dbReference>
<keyword evidence="2 6" id="KW-0378">Hydrolase</keyword>
<evidence type="ECO:0000313" key="11">
    <source>
        <dbReference type="Proteomes" id="UP000054007"/>
    </source>
</evidence>
<dbReference type="SUPFAM" id="SSF51695">
    <property type="entry name" value="PLC-like phosphodiesterases"/>
    <property type="match status" value="1"/>
</dbReference>
<dbReference type="Gene3D" id="2.60.40.150">
    <property type="entry name" value="C2 domain"/>
    <property type="match status" value="1"/>
</dbReference>
<dbReference type="Gene3D" id="3.20.20.190">
    <property type="entry name" value="Phosphatidylinositol (PI) phosphodiesterase"/>
    <property type="match status" value="1"/>
</dbReference>
<dbReference type="Proteomes" id="UP000054007">
    <property type="component" value="Unassembled WGS sequence"/>
</dbReference>
<dbReference type="SUPFAM" id="SSF50729">
    <property type="entry name" value="PH domain-like"/>
    <property type="match status" value="1"/>
</dbReference>
<dbReference type="SMART" id="SM00149">
    <property type="entry name" value="PLCYc"/>
    <property type="match status" value="1"/>
</dbReference>
<organism evidence="10 11">
    <name type="scientific">Cylindrobasidium torrendii FP15055 ss-10</name>
    <dbReference type="NCBI Taxonomy" id="1314674"/>
    <lineage>
        <taxon>Eukaryota</taxon>
        <taxon>Fungi</taxon>
        <taxon>Dikarya</taxon>
        <taxon>Basidiomycota</taxon>
        <taxon>Agaricomycotina</taxon>
        <taxon>Agaricomycetes</taxon>
        <taxon>Agaricomycetidae</taxon>
        <taxon>Agaricales</taxon>
        <taxon>Marasmiineae</taxon>
        <taxon>Physalacriaceae</taxon>
        <taxon>Cylindrobasidium</taxon>
    </lineage>
</organism>
<sequence>MATPQTPPELPDMSVPDELQKGMAMLKVSKKKEKRVTVRIDADQGQIVYQSKHFGIIPIESIKEIRTGAQVKYYREDFKLPTALEARWITIIYIVEGAYKTKHFIVDTQSQYDTWIATLNRLQAIRQGLMTGLGNIEVRDAVWEKQYWKGADKSGDNKLDLVEAELLVKRLNVDLPPVVVKQYFEEADTQKLGYLDIEAFRRLVKLLKRRPDIELVYKNLGTLDLPGFTKFLVDTQKSQADASHIFAKFSPNEAVMSLQSFTSFLSSQENTPFTEQHHPVWQDMDHPMSHYYISSSHNTYLVGHQLVGVSTIEGYIRALLHSCRSVEMDIYDGDDGEPVVYHGKTLTSVVSVRNVCEAIVKYAFVTSPYAIIISAEIHCGVKQQDKIVDIMSTVFGETLVQEPLENRPPLTVLPSPNALKGKILLKAKNVMVAAQMAALQKQRLQAEAEAMTSSSSSSSESDEESPGKIGALKGKLKGKLASIRGKNKPAPEPHMSLRLASLLVYTVGVKCLGFKHPDLYSPEHIFSLSENRAKRQASVQMIRHTQSNMVRVYPKGTRVSSTNYEPQTYWSLGSQVVAINWQTFDLGYLITQAMFLRNGRSGWVLKPPALLPGGEELLKKRTKHRLVVDVISAQQLPRAKDKTGAEIVEKSTIDPIVSVTLHAPLWLTADGVLSETQAAPTASTKAIKNNGFNPVWNDKLVIPFDCVGDMFELMFVEFSVRDDGEDEGTVAKYCIPLVTMGRGYRHLPLHDEQLSQFLFSTLFVKMEVEDLPPSV</sequence>
<dbReference type="InterPro" id="IPR017946">
    <property type="entry name" value="PLC-like_Pdiesterase_TIM-brl"/>
</dbReference>
<dbReference type="InterPro" id="IPR011992">
    <property type="entry name" value="EF-hand-dom_pair"/>
</dbReference>
<dbReference type="InterPro" id="IPR011993">
    <property type="entry name" value="PH-like_dom_sf"/>
</dbReference>
<evidence type="ECO:0000256" key="4">
    <source>
        <dbReference type="ARBA" id="ARBA00023098"/>
    </source>
</evidence>
<dbReference type="GO" id="GO:0016042">
    <property type="term" value="P:lipid catabolic process"/>
    <property type="evidence" value="ECO:0007669"/>
    <property type="project" value="UniProtKB-KW"/>
</dbReference>
<keyword evidence="11" id="KW-1185">Reference proteome</keyword>
<keyword evidence="5" id="KW-0807">Transducer</keyword>
<dbReference type="GO" id="GO:0048015">
    <property type="term" value="P:phosphatidylinositol-mediated signaling"/>
    <property type="evidence" value="ECO:0007669"/>
    <property type="project" value="TreeGrafter"/>
</dbReference>
<dbReference type="SUPFAM" id="SSF47473">
    <property type="entry name" value="EF-hand"/>
    <property type="match status" value="1"/>
</dbReference>